<feature type="domain" description="Copper amine oxidase catalytic" evidence="5">
    <location>
        <begin position="3"/>
        <end position="121"/>
    </location>
</feature>
<proteinExistence type="inferred from homology"/>
<dbReference type="InterPro" id="IPR015798">
    <property type="entry name" value="Cu_amine_oxidase_C"/>
</dbReference>
<keyword evidence="4" id="KW-1133">Transmembrane helix</keyword>
<dbReference type="InterPro" id="IPR000269">
    <property type="entry name" value="Cu_amine_oxidase"/>
</dbReference>
<dbReference type="InterPro" id="IPR036460">
    <property type="entry name" value="Cu_amine_oxidase_C_sf"/>
</dbReference>
<dbReference type="EMBL" id="LGRX02016009">
    <property type="protein sequence ID" value="KAK3262700.1"/>
    <property type="molecule type" value="Genomic_DNA"/>
</dbReference>
<evidence type="ECO:0000313" key="7">
    <source>
        <dbReference type="Proteomes" id="UP001190700"/>
    </source>
</evidence>
<name>A0AAE0KW74_9CHLO</name>
<feature type="modified residue" description="2',4',5'-topaquinone" evidence="2">
    <location>
        <position position="97"/>
    </location>
</feature>
<feature type="active site" description="Schiff-base intermediate with substrate; via topaquinone" evidence="1">
    <location>
        <position position="97"/>
    </location>
</feature>
<dbReference type="Proteomes" id="UP001190700">
    <property type="component" value="Unassembled WGS sequence"/>
</dbReference>
<dbReference type="Pfam" id="PF01179">
    <property type="entry name" value="Cu_amine_oxid"/>
    <property type="match status" value="1"/>
</dbReference>
<keyword evidence="3" id="KW-0186">Copper</keyword>
<feature type="transmembrane region" description="Helical" evidence="4">
    <location>
        <begin position="86"/>
        <end position="107"/>
    </location>
</feature>
<organism evidence="6 7">
    <name type="scientific">Cymbomonas tetramitiformis</name>
    <dbReference type="NCBI Taxonomy" id="36881"/>
    <lineage>
        <taxon>Eukaryota</taxon>
        <taxon>Viridiplantae</taxon>
        <taxon>Chlorophyta</taxon>
        <taxon>Pyramimonadophyceae</taxon>
        <taxon>Pyramimonadales</taxon>
        <taxon>Pyramimonadaceae</taxon>
        <taxon>Cymbomonas</taxon>
    </lineage>
</organism>
<dbReference type="AlphaFoldDB" id="A0AAE0KW74"/>
<keyword evidence="4" id="KW-0472">Membrane</keyword>
<evidence type="ECO:0000256" key="1">
    <source>
        <dbReference type="PIRSR" id="PIRSR600269-50"/>
    </source>
</evidence>
<keyword evidence="3" id="KW-0479">Metal-binding</keyword>
<keyword evidence="3" id="KW-0560">Oxidoreductase</keyword>
<dbReference type="GO" id="GO:0048038">
    <property type="term" value="F:quinone binding"/>
    <property type="evidence" value="ECO:0007669"/>
    <property type="project" value="InterPro"/>
</dbReference>
<dbReference type="EC" id="1.4.3.-" evidence="3"/>
<dbReference type="PANTHER" id="PTHR10638">
    <property type="entry name" value="COPPER AMINE OXIDASE"/>
    <property type="match status" value="1"/>
</dbReference>
<dbReference type="Gene3D" id="2.70.98.20">
    <property type="entry name" value="Copper amine oxidase, catalytic domain"/>
    <property type="match status" value="2"/>
</dbReference>
<protein>
    <recommendedName>
        <fullName evidence="3">Amine oxidase</fullName>
        <ecNumber evidence="3">1.4.3.-</ecNumber>
    </recommendedName>
</protein>
<comment type="caution">
    <text evidence="6">The sequence shown here is derived from an EMBL/GenBank/DDBJ whole genome shotgun (WGS) entry which is preliminary data.</text>
</comment>
<comment type="similarity">
    <text evidence="3">Belongs to the copper/topaquinone oxidase family.</text>
</comment>
<feature type="active site" description="Proton acceptor" evidence="1">
    <location>
        <position position="13"/>
    </location>
</feature>
<dbReference type="PROSITE" id="PS01164">
    <property type="entry name" value="COPPER_AMINE_OXID_1"/>
    <property type="match status" value="1"/>
</dbReference>
<dbReference type="GO" id="GO:0009308">
    <property type="term" value="P:amine metabolic process"/>
    <property type="evidence" value="ECO:0007669"/>
    <property type="project" value="UniProtKB-UniRule"/>
</dbReference>
<gene>
    <name evidence="6" type="ORF">CYMTET_28456</name>
</gene>
<evidence type="ECO:0000256" key="4">
    <source>
        <dbReference type="SAM" id="Phobius"/>
    </source>
</evidence>
<accession>A0AAE0KW74</accession>
<dbReference type="GO" id="GO:0008131">
    <property type="term" value="F:primary methylamine oxidase activity"/>
    <property type="evidence" value="ECO:0007669"/>
    <property type="project" value="InterPro"/>
</dbReference>
<comment type="PTM">
    <text evidence="2 3">Topaquinone (TPQ) is generated by copper-dependent autoxidation of a specific tyrosyl residue.</text>
</comment>
<dbReference type="GO" id="GO:0005507">
    <property type="term" value="F:copper ion binding"/>
    <property type="evidence" value="ECO:0007669"/>
    <property type="project" value="InterPro"/>
</dbReference>
<dbReference type="InterPro" id="IPR049948">
    <property type="entry name" value="Cu_Am_ox_TPQ-bd"/>
</dbReference>
<feature type="non-terminal residue" evidence="6">
    <location>
        <position position="1"/>
    </location>
</feature>
<evidence type="ECO:0000256" key="3">
    <source>
        <dbReference type="RuleBase" id="RU000672"/>
    </source>
</evidence>
<keyword evidence="7" id="KW-1185">Reference proteome</keyword>
<dbReference type="SUPFAM" id="SSF49998">
    <property type="entry name" value="Amine oxidase catalytic domain"/>
    <property type="match status" value="1"/>
</dbReference>
<comment type="cofactor">
    <cofactor evidence="3">
        <name>Cu cation</name>
        <dbReference type="ChEBI" id="CHEBI:23378"/>
    </cofactor>
    <text evidence="3">Contains 1 topaquinone per subunit.</text>
</comment>
<keyword evidence="4" id="KW-0812">Transmembrane</keyword>
<reference evidence="6 7" key="1">
    <citation type="journal article" date="2015" name="Genome Biol. Evol.">
        <title>Comparative Genomics of a Bacterivorous Green Alga Reveals Evolutionary Causalities and Consequences of Phago-Mixotrophic Mode of Nutrition.</title>
        <authorList>
            <person name="Burns J.A."/>
            <person name="Paasch A."/>
            <person name="Narechania A."/>
            <person name="Kim E."/>
        </authorList>
    </citation>
    <scope>NUCLEOTIDE SEQUENCE [LARGE SCALE GENOMIC DNA]</scope>
    <source>
        <strain evidence="6 7">PLY_AMNH</strain>
    </source>
</reference>
<dbReference type="PANTHER" id="PTHR10638:SF41">
    <property type="entry name" value="AMINE OXIDASE"/>
    <property type="match status" value="1"/>
</dbReference>
<sequence>DIHEPHYRKNAFDAGEDGLGKNAHSLRLGCDCLGVIHYFDAHFPNFEGGSHCIKNAVCLHEEDHGLLWKHVNWRTGHTASMRSRRLVISFFCTVANYEYGFFFYLYMDGTVQSEVKLTGVQHGPNRPIPTDELSPQALSILAGGLARAQCLRRSCATANTVVEINVAQDPAGPQNPHRNGFGVHETKLERELEGRRCCSTASSRHWEIRSSTKVGAAHQRAPLHPAACGSEEDLFEGTGQCP</sequence>
<evidence type="ECO:0000313" key="6">
    <source>
        <dbReference type="EMBL" id="KAK3262700.1"/>
    </source>
</evidence>
<keyword evidence="1 3" id="KW-0801">TPQ</keyword>
<evidence type="ECO:0000256" key="2">
    <source>
        <dbReference type="PIRSR" id="PIRSR600269-51"/>
    </source>
</evidence>
<evidence type="ECO:0000259" key="5">
    <source>
        <dbReference type="Pfam" id="PF01179"/>
    </source>
</evidence>